<reference evidence="14" key="1">
    <citation type="submission" date="2021-03" db="EMBL/GenBank/DDBJ databases">
        <title>Antimicrobial resistance genes in bacteria isolated from Japanese honey, and their potential for conferring macrolide and lincosamide resistance in the American foulbrood pathogen Paenibacillus larvae.</title>
        <authorList>
            <person name="Okamoto M."/>
            <person name="Kumagai M."/>
            <person name="Kanamori H."/>
            <person name="Takamatsu D."/>
        </authorList>
    </citation>
    <scope>NUCLEOTIDE SEQUENCE</scope>
    <source>
        <strain evidence="14">J27TS8</strain>
    </source>
</reference>
<evidence type="ECO:0000256" key="2">
    <source>
        <dbReference type="ARBA" id="ARBA00004994"/>
    </source>
</evidence>
<dbReference type="GO" id="GO:0005737">
    <property type="term" value="C:cytoplasm"/>
    <property type="evidence" value="ECO:0007669"/>
    <property type="project" value="TreeGrafter"/>
</dbReference>
<gene>
    <name evidence="14" type="primary">panE</name>
    <name evidence="14" type="ORF">J27TS8_14130</name>
</gene>
<dbReference type="Proteomes" id="UP000682111">
    <property type="component" value="Unassembled WGS sequence"/>
</dbReference>
<dbReference type="InterPro" id="IPR013752">
    <property type="entry name" value="KPA_reductase"/>
</dbReference>
<keyword evidence="7 11" id="KW-0521">NADP</keyword>
<dbReference type="SUPFAM" id="SSF51735">
    <property type="entry name" value="NAD(P)-binding Rossmann-fold domains"/>
    <property type="match status" value="1"/>
</dbReference>
<evidence type="ECO:0000256" key="11">
    <source>
        <dbReference type="RuleBase" id="RU362068"/>
    </source>
</evidence>
<comment type="pathway">
    <text evidence="2 11">Cofactor biosynthesis; (R)-pantothenate biosynthesis; (R)-pantoate from 3-methyl-2-oxobutanoate: step 2/2.</text>
</comment>
<evidence type="ECO:0000256" key="7">
    <source>
        <dbReference type="ARBA" id="ARBA00022857"/>
    </source>
</evidence>
<protein>
    <recommendedName>
        <fullName evidence="5 11">2-dehydropantoate 2-reductase</fullName>
        <ecNumber evidence="4 11">1.1.1.169</ecNumber>
    </recommendedName>
    <alternativeName>
        <fullName evidence="9 11">Ketopantoate reductase</fullName>
    </alternativeName>
</protein>
<dbReference type="GO" id="GO:0015940">
    <property type="term" value="P:pantothenate biosynthetic process"/>
    <property type="evidence" value="ECO:0007669"/>
    <property type="project" value="UniProtKB-KW"/>
</dbReference>
<dbReference type="Pfam" id="PF02558">
    <property type="entry name" value="ApbA"/>
    <property type="match status" value="1"/>
</dbReference>
<dbReference type="Gene3D" id="3.40.50.720">
    <property type="entry name" value="NAD(P)-binding Rossmann-like Domain"/>
    <property type="match status" value="1"/>
</dbReference>
<dbReference type="GO" id="GO:0050661">
    <property type="term" value="F:NADP binding"/>
    <property type="evidence" value="ECO:0007669"/>
    <property type="project" value="TreeGrafter"/>
</dbReference>
<feature type="domain" description="Ketopantoate reductase C-terminal" evidence="13">
    <location>
        <begin position="177"/>
        <end position="293"/>
    </location>
</feature>
<evidence type="ECO:0000256" key="6">
    <source>
        <dbReference type="ARBA" id="ARBA00022655"/>
    </source>
</evidence>
<sequence>MRVAIIGGGAIGLLFSYYLKQEHSVVLYVRSHSQKMEIEANGITVRNQEGLFHTYVQVKFISEWEEDEADLVIVCVKQYQLESLLKDMEFIHGQPSLFIQNGMAHLNIIDRFKLNHVYVGSVEHGAYRENGHTVIHTGIGETKLACYQGRNQKIVNELVQTSNPSFRFCFVDDYKGMLQKKLVVNALINPLTALLNVENGMLIDNPHYYQTFTEMFTEVSTILGLDDEQLYFEHARQICLNTAHNQSSMLKDLEAGRETEIEAILGYLIAEAKRLQVEAPLITALFHLIKGKQLERGGK</sequence>
<proteinExistence type="inferred from homology"/>
<dbReference type="AlphaFoldDB" id="A0A919WGD0"/>
<keyword evidence="8 11" id="KW-0560">Oxidoreductase</keyword>
<keyword evidence="6 11" id="KW-0566">Pantothenate biosynthesis</keyword>
<comment type="caution">
    <text evidence="14">The sequence shown here is derived from an EMBL/GenBank/DDBJ whole genome shotgun (WGS) entry which is preliminary data.</text>
</comment>
<accession>A0A919WGD0</accession>
<dbReference type="NCBIfam" id="TIGR00745">
    <property type="entry name" value="apbA_panE"/>
    <property type="match status" value="1"/>
</dbReference>
<organism evidence="14 15">
    <name type="scientific">Robertmurraya siralis</name>
    <dbReference type="NCBI Taxonomy" id="77777"/>
    <lineage>
        <taxon>Bacteria</taxon>
        <taxon>Bacillati</taxon>
        <taxon>Bacillota</taxon>
        <taxon>Bacilli</taxon>
        <taxon>Bacillales</taxon>
        <taxon>Bacillaceae</taxon>
        <taxon>Robertmurraya</taxon>
    </lineage>
</organism>
<feature type="domain" description="Ketopantoate reductase N-terminal" evidence="12">
    <location>
        <begin position="3"/>
        <end position="148"/>
    </location>
</feature>
<evidence type="ECO:0000256" key="1">
    <source>
        <dbReference type="ARBA" id="ARBA00002919"/>
    </source>
</evidence>
<keyword evidence="15" id="KW-1185">Reference proteome</keyword>
<evidence type="ECO:0000256" key="4">
    <source>
        <dbReference type="ARBA" id="ARBA00013014"/>
    </source>
</evidence>
<dbReference type="GO" id="GO:0008677">
    <property type="term" value="F:2-dehydropantoate 2-reductase activity"/>
    <property type="evidence" value="ECO:0007669"/>
    <property type="project" value="UniProtKB-EC"/>
</dbReference>
<evidence type="ECO:0000256" key="10">
    <source>
        <dbReference type="ARBA" id="ARBA00048793"/>
    </source>
</evidence>
<dbReference type="InterPro" id="IPR008927">
    <property type="entry name" value="6-PGluconate_DH-like_C_sf"/>
</dbReference>
<evidence type="ECO:0000256" key="3">
    <source>
        <dbReference type="ARBA" id="ARBA00007870"/>
    </source>
</evidence>
<evidence type="ECO:0000313" key="15">
    <source>
        <dbReference type="Proteomes" id="UP000682111"/>
    </source>
</evidence>
<dbReference type="InterPro" id="IPR050838">
    <property type="entry name" value="Ketopantoate_reductase"/>
</dbReference>
<dbReference type="EC" id="1.1.1.169" evidence="4 11"/>
<evidence type="ECO:0000256" key="5">
    <source>
        <dbReference type="ARBA" id="ARBA00019465"/>
    </source>
</evidence>
<evidence type="ECO:0000259" key="13">
    <source>
        <dbReference type="Pfam" id="PF08546"/>
    </source>
</evidence>
<dbReference type="InterPro" id="IPR013332">
    <property type="entry name" value="KPR_N"/>
</dbReference>
<dbReference type="InterPro" id="IPR013328">
    <property type="entry name" value="6PGD_dom2"/>
</dbReference>
<dbReference type="NCBIfam" id="NF005093">
    <property type="entry name" value="PRK06522.2-4"/>
    <property type="match status" value="1"/>
</dbReference>
<dbReference type="SUPFAM" id="SSF48179">
    <property type="entry name" value="6-phosphogluconate dehydrogenase C-terminal domain-like"/>
    <property type="match status" value="1"/>
</dbReference>
<evidence type="ECO:0000256" key="8">
    <source>
        <dbReference type="ARBA" id="ARBA00023002"/>
    </source>
</evidence>
<comment type="similarity">
    <text evidence="3 11">Belongs to the ketopantoate reductase family.</text>
</comment>
<name>A0A919WGD0_9BACI</name>
<dbReference type="PANTHER" id="PTHR43765">
    <property type="entry name" value="2-DEHYDROPANTOATE 2-REDUCTASE-RELATED"/>
    <property type="match status" value="1"/>
</dbReference>
<evidence type="ECO:0000259" key="12">
    <source>
        <dbReference type="Pfam" id="PF02558"/>
    </source>
</evidence>
<dbReference type="Gene3D" id="1.10.1040.10">
    <property type="entry name" value="N-(1-d-carboxylethyl)-l-norvaline Dehydrogenase, domain 2"/>
    <property type="match status" value="1"/>
</dbReference>
<evidence type="ECO:0000256" key="9">
    <source>
        <dbReference type="ARBA" id="ARBA00032024"/>
    </source>
</evidence>
<dbReference type="InterPro" id="IPR036291">
    <property type="entry name" value="NAD(P)-bd_dom_sf"/>
</dbReference>
<dbReference type="Pfam" id="PF08546">
    <property type="entry name" value="ApbA_C"/>
    <property type="match status" value="1"/>
</dbReference>
<dbReference type="PANTHER" id="PTHR43765:SF2">
    <property type="entry name" value="2-DEHYDROPANTOATE 2-REDUCTASE"/>
    <property type="match status" value="1"/>
</dbReference>
<dbReference type="InterPro" id="IPR003710">
    <property type="entry name" value="ApbA"/>
</dbReference>
<comment type="function">
    <text evidence="1 11">Catalyzes the NADPH-dependent reduction of ketopantoate into pantoic acid.</text>
</comment>
<evidence type="ECO:0000313" key="14">
    <source>
        <dbReference type="EMBL" id="GIN61420.1"/>
    </source>
</evidence>
<dbReference type="RefSeq" id="WP_212933424.1">
    <property type="nucleotide sequence ID" value="NZ_BORC01000002.1"/>
</dbReference>
<comment type="catalytic activity">
    <reaction evidence="10 11">
        <text>(R)-pantoate + NADP(+) = 2-dehydropantoate + NADPH + H(+)</text>
        <dbReference type="Rhea" id="RHEA:16233"/>
        <dbReference type="ChEBI" id="CHEBI:11561"/>
        <dbReference type="ChEBI" id="CHEBI:15378"/>
        <dbReference type="ChEBI" id="CHEBI:15980"/>
        <dbReference type="ChEBI" id="CHEBI:57783"/>
        <dbReference type="ChEBI" id="CHEBI:58349"/>
        <dbReference type="EC" id="1.1.1.169"/>
    </reaction>
</comment>
<dbReference type="EMBL" id="BORC01000002">
    <property type="protein sequence ID" value="GIN61420.1"/>
    <property type="molecule type" value="Genomic_DNA"/>
</dbReference>